<feature type="transmembrane region" description="Helical" evidence="6">
    <location>
        <begin position="69"/>
        <end position="88"/>
    </location>
</feature>
<dbReference type="GO" id="GO:0015175">
    <property type="term" value="F:neutral L-amino acid transmembrane transporter activity"/>
    <property type="evidence" value="ECO:0007669"/>
    <property type="project" value="TreeGrafter"/>
</dbReference>
<gene>
    <name evidence="7" type="ORF">DILT_LOCUS5585</name>
</gene>
<dbReference type="InterPro" id="IPR050746">
    <property type="entry name" value="DAACS"/>
</dbReference>
<dbReference type="AlphaFoldDB" id="A0A3P7KZ27"/>
<feature type="transmembrane region" description="Helical" evidence="6">
    <location>
        <begin position="182"/>
        <end position="201"/>
    </location>
</feature>
<name>A0A3P7KZ27_DIBLA</name>
<sequence>MSSKKTADFESDSSVSFNDADEELQSENAQQKKGGCMGCLRENLFVILILIGVAVGFGIGFGVRKLNPSPVAITWIGVLLICIAFGLAARKAGDIGKAFLDFFRSLAGVVLNLVNAFLQCTPVGVAFMIASAILNVEDIKAAFAGLGMFVLTVTAGLGILFFLFLIVYGAFALRNPFPFLRYNVKAWFISFATTSPIVSLPEMFDGCDQYGVDQTVSRFSLPLTATLLASGPAVFISAAAIFVAQTAPEMPSVGTLVIIW</sequence>
<organism evidence="7 8">
    <name type="scientific">Dibothriocephalus latus</name>
    <name type="common">Fish tapeworm</name>
    <name type="synonym">Diphyllobothrium latum</name>
    <dbReference type="NCBI Taxonomy" id="60516"/>
    <lineage>
        <taxon>Eukaryota</taxon>
        <taxon>Metazoa</taxon>
        <taxon>Spiralia</taxon>
        <taxon>Lophotrochozoa</taxon>
        <taxon>Platyhelminthes</taxon>
        <taxon>Cestoda</taxon>
        <taxon>Eucestoda</taxon>
        <taxon>Diphyllobothriidea</taxon>
        <taxon>Diphyllobothriidae</taxon>
        <taxon>Dibothriocephalus</taxon>
    </lineage>
</organism>
<keyword evidence="5 6" id="KW-0472">Membrane</keyword>
<keyword evidence="8" id="KW-1185">Reference proteome</keyword>
<keyword evidence="6" id="KW-0769">Symport</keyword>
<dbReference type="GO" id="GO:0005886">
    <property type="term" value="C:plasma membrane"/>
    <property type="evidence" value="ECO:0007669"/>
    <property type="project" value="TreeGrafter"/>
</dbReference>
<dbReference type="InterPro" id="IPR036458">
    <property type="entry name" value="Na:dicarbo_symporter_sf"/>
</dbReference>
<dbReference type="GO" id="GO:0015501">
    <property type="term" value="F:glutamate:sodium symporter activity"/>
    <property type="evidence" value="ECO:0007669"/>
    <property type="project" value="TreeGrafter"/>
</dbReference>
<feature type="transmembrane region" description="Helical" evidence="6">
    <location>
        <begin position="146"/>
        <end position="170"/>
    </location>
</feature>
<dbReference type="Proteomes" id="UP000281553">
    <property type="component" value="Unassembled WGS sequence"/>
</dbReference>
<evidence type="ECO:0000256" key="4">
    <source>
        <dbReference type="ARBA" id="ARBA00022989"/>
    </source>
</evidence>
<dbReference type="InterPro" id="IPR001991">
    <property type="entry name" value="Na-dicarboxylate_symporter"/>
</dbReference>
<keyword evidence="4 6" id="KW-1133">Transmembrane helix</keyword>
<protein>
    <recommendedName>
        <fullName evidence="6">Amino acid transporter</fullName>
    </recommendedName>
</protein>
<evidence type="ECO:0000313" key="8">
    <source>
        <dbReference type="Proteomes" id="UP000281553"/>
    </source>
</evidence>
<keyword evidence="2 6" id="KW-0813">Transport</keyword>
<evidence type="ECO:0000256" key="5">
    <source>
        <dbReference type="ARBA" id="ARBA00023136"/>
    </source>
</evidence>
<dbReference type="PRINTS" id="PR00173">
    <property type="entry name" value="EDTRNSPORT"/>
</dbReference>
<dbReference type="SUPFAM" id="SSF118215">
    <property type="entry name" value="Proton glutamate symport protein"/>
    <property type="match status" value="1"/>
</dbReference>
<reference evidence="7 8" key="1">
    <citation type="submission" date="2018-11" db="EMBL/GenBank/DDBJ databases">
        <authorList>
            <consortium name="Pathogen Informatics"/>
        </authorList>
    </citation>
    <scope>NUCLEOTIDE SEQUENCE [LARGE SCALE GENOMIC DNA]</scope>
</reference>
<evidence type="ECO:0000256" key="1">
    <source>
        <dbReference type="ARBA" id="ARBA00004141"/>
    </source>
</evidence>
<dbReference type="PANTHER" id="PTHR11958:SF63">
    <property type="entry name" value="AMINO ACID TRANSPORTER"/>
    <property type="match status" value="1"/>
</dbReference>
<feature type="transmembrane region" description="Helical" evidence="6">
    <location>
        <begin position="109"/>
        <end position="134"/>
    </location>
</feature>
<keyword evidence="3 6" id="KW-0812">Transmembrane</keyword>
<dbReference type="PANTHER" id="PTHR11958">
    <property type="entry name" value="SODIUM/DICARBOXYLATE SYMPORTER-RELATED"/>
    <property type="match status" value="1"/>
</dbReference>
<dbReference type="GO" id="GO:0005313">
    <property type="term" value="F:L-glutamate transmembrane transporter activity"/>
    <property type="evidence" value="ECO:0007669"/>
    <property type="project" value="TreeGrafter"/>
</dbReference>
<comment type="subcellular location">
    <subcellularLocation>
        <location evidence="1 6">Membrane</location>
        <topology evidence="1 6">Multi-pass membrane protein</topology>
    </subcellularLocation>
</comment>
<evidence type="ECO:0000256" key="2">
    <source>
        <dbReference type="ARBA" id="ARBA00022448"/>
    </source>
</evidence>
<comment type="similarity">
    <text evidence="6">Belongs to the dicarboxylate/amino acid:cation symporter (DAACS) (TC 2.A.23) family.</text>
</comment>
<evidence type="ECO:0000313" key="7">
    <source>
        <dbReference type="EMBL" id="VDN09754.1"/>
    </source>
</evidence>
<evidence type="ECO:0000256" key="3">
    <source>
        <dbReference type="ARBA" id="ARBA00022692"/>
    </source>
</evidence>
<dbReference type="EMBL" id="UYRU01047707">
    <property type="protein sequence ID" value="VDN09754.1"/>
    <property type="molecule type" value="Genomic_DNA"/>
</dbReference>
<feature type="transmembrane region" description="Helical" evidence="6">
    <location>
        <begin position="221"/>
        <end position="244"/>
    </location>
</feature>
<dbReference type="OrthoDB" id="6264081at2759"/>
<evidence type="ECO:0000256" key="6">
    <source>
        <dbReference type="RuleBase" id="RU361216"/>
    </source>
</evidence>
<feature type="transmembrane region" description="Helical" evidence="6">
    <location>
        <begin position="43"/>
        <end position="63"/>
    </location>
</feature>
<dbReference type="Pfam" id="PF00375">
    <property type="entry name" value="SDF"/>
    <property type="match status" value="1"/>
</dbReference>
<accession>A0A3P7KZ27</accession>
<proteinExistence type="inferred from homology"/>
<dbReference type="Gene3D" id="1.10.3860.10">
    <property type="entry name" value="Sodium:dicarboxylate symporter"/>
    <property type="match status" value="2"/>
</dbReference>